<evidence type="ECO:0000313" key="3">
    <source>
        <dbReference type="Proteomes" id="UP000886998"/>
    </source>
</evidence>
<name>A0A8X7C5Q9_9ARAC</name>
<accession>A0A8X7C5Q9</accession>
<evidence type="ECO:0000313" key="2">
    <source>
        <dbReference type="EMBL" id="GFY56700.1"/>
    </source>
</evidence>
<feature type="compositionally biased region" description="Basic and acidic residues" evidence="1">
    <location>
        <begin position="35"/>
        <end position="46"/>
    </location>
</feature>
<sequence>MRKKIGPGTMLVPRIFPGFRFLHKKTRVGLIWETPPHKGDCTKTRAQDPTCCHCRGKHPPNSRPSRGTRKTNLPPPPKVNFLGGKSQEEGDGEAPKGPSRPCSPKANKPPPAFKEVKISSPRPQVPFPAGDNFKPKPWSP</sequence>
<protein>
    <submittedName>
        <fullName evidence="2">Uncharacterized protein</fullName>
    </submittedName>
</protein>
<feature type="region of interest" description="Disordered" evidence="1">
    <location>
        <begin position="35"/>
        <end position="140"/>
    </location>
</feature>
<reference evidence="2" key="1">
    <citation type="submission" date="2020-08" db="EMBL/GenBank/DDBJ databases">
        <title>Multicomponent nature underlies the extraordinary mechanical properties of spider dragline silk.</title>
        <authorList>
            <person name="Kono N."/>
            <person name="Nakamura H."/>
            <person name="Mori M."/>
            <person name="Yoshida Y."/>
            <person name="Ohtoshi R."/>
            <person name="Malay A.D."/>
            <person name="Moran D.A.P."/>
            <person name="Tomita M."/>
            <person name="Numata K."/>
            <person name="Arakawa K."/>
        </authorList>
    </citation>
    <scope>NUCLEOTIDE SEQUENCE</scope>
</reference>
<proteinExistence type="predicted"/>
<gene>
    <name evidence="2" type="ORF">TNIN_350181</name>
</gene>
<dbReference type="EMBL" id="BMAV01011109">
    <property type="protein sequence ID" value="GFY56700.1"/>
    <property type="molecule type" value="Genomic_DNA"/>
</dbReference>
<keyword evidence="3" id="KW-1185">Reference proteome</keyword>
<evidence type="ECO:0000256" key="1">
    <source>
        <dbReference type="SAM" id="MobiDB-lite"/>
    </source>
</evidence>
<comment type="caution">
    <text evidence="2">The sequence shown here is derived from an EMBL/GenBank/DDBJ whole genome shotgun (WGS) entry which is preliminary data.</text>
</comment>
<organism evidence="2 3">
    <name type="scientific">Trichonephila inaurata madagascariensis</name>
    <dbReference type="NCBI Taxonomy" id="2747483"/>
    <lineage>
        <taxon>Eukaryota</taxon>
        <taxon>Metazoa</taxon>
        <taxon>Ecdysozoa</taxon>
        <taxon>Arthropoda</taxon>
        <taxon>Chelicerata</taxon>
        <taxon>Arachnida</taxon>
        <taxon>Araneae</taxon>
        <taxon>Araneomorphae</taxon>
        <taxon>Entelegynae</taxon>
        <taxon>Araneoidea</taxon>
        <taxon>Nephilidae</taxon>
        <taxon>Trichonephila</taxon>
        <taxon>Trichonephila inaurata</taxon>
    </lineage>
</organism>
<dbReference type="Proteomes" id="UP000886998">
    <property type="component" value="Unassembled WGS sequence"/>
</dbReference>
<dbReference type="AlphaFoldDB" id="A0A8X7C5Q9"/>